<keyword evidence="2" id="KW-0255">Endonuclease</keyword>
<protein>
    <submittedName>
        <fullName evidence="2">Type I restriction endonuclease subunit R</fullName>
    </submittedName>
</protein>
<dbReference type="Pfam" id="PF22679">
    <property type="entry name" value="T1R_D3-like"/>
    <property type="match status" value="1"/>
</dbReference>
<dbReference type="GO" id="GO:0003677">
    <property type="term" value="F:DNA binding"/>
    <property type="evidence" value="ECO:0007669"/>
    <property type="project" value="UniProtKB-KW"/>
</dbReference>
<dbReference type="PROSITE" id="PS51192">
    <property type="entry name" value="HELICASE_ATP_BIND_1"/>
    <property type="match status" value="1"/>
</dbReference>
<gene>
    <name evidence="2" type="ORF">HW450_01905</name>
</gene>
<dbReference type="InterPro" id="IPR055180">
    <property type="entry name" value="HsdR_RecA-like_helicase_dom_2"/>
</dbReference>
<evidence type="ECO:0000259" key="1">
    <source>
        <dbReference type="PROSITE" id="PS51192"/>
    </source>
</evidence>
<dbReference type="PANTHER" id="PTHR42927:SF1">
    <property type="entry name" value="HELICASE SUPERFAMILY 1 AND 2 DOMAIN-CONTAINING PROTEIN"/>
    <property type="match status" value="1"/>
</dbReference>
<accession>A0A7G5FFY6</accession>
<dbReference type="Proteomes" id="UP000515570">
    <property type="component" value="Chromosome"/>
</dbReference>
<dbReference type="Pfam" id="PF18766">
    <property type="entry name" value="SWI2_SNF2"/>
    <property type="match status" value="1"/>
</dbReference>
<dbReference type="InterPro" id="IPR014001">
    <property type="entry name" value="Helicase_ATP-bd"/>
</dbReference>
<dbReference type="InterPro" id="IPR007409">
    <property type="entry name" value="Restrct_endonuc_type1_HsdR_N"/>
</dbReference>
<reference evidence="2 3" key="1">
    <citation type="submission" date="2020-07" db="EMBL/GenBank/DDBJ databases">
        <title>non toxigenic Corynebacterium sp. nov from a clinical source.</title>
        <authorList>
            <person name="Bernier A.-M."/>
            <person name="Bernard K."/>
        </authorList>
    </citation>
    <scope>NUCLEOTIDE SEQUENCE [LARGE SCALE GENOMIC DNA]</scope>
    <source>
        <strain evidence="3">NML 93-0612</strain>
    </source>
</reference>
<dbReference type="GO" id="GO:0009035">
    <property type="term" value="F:type I site-specific deoxyribonuclease activity"/>
    <property type="evidence" value="ECO:0007669"/>
    <property type="project" value="UniProtKB-EC"/>
</dbReference>
<keyword evidence="2" id="KW-0378">Hydrolase</keyword>
<organism evidence="2 3">
    <name type="scientific">Corynebacterium hindlerae</name>
    <dbReference type="NCBI Taxonomy" id="699041"/>
    <lineage>
        <taxon>Bacteria</taxon>
        <taxon>Bacillati</taxon>
        <taxon>Actinomycetota</taxon>
        <taxon>Actinomycetes</taxon>
        <taxon>Mycobacteriales</taxon>
        <taxon>Corynebacteriaceae</taxon>
        <taxon>Corynebacterium</taxon>
    </lineage>
</organism>
<evidence type="ECO:0000313" key="2">
    <source>
        <dbReference type="EMBL" id="QMV85527.1"/>
    </source>
</evidence>
<dbReference type="InterPro" id="IPR040980">
    <property type="entry name" value="SWI2_SNF2"/>
</dbReference>
<feature type="domain" description="Helicase ATP-binding" evidence="1">
    <location>
        <begin position="309"/>
        <end position="537"/>
    </location>
</feature>
<dbReference type="GO" id="GO:0009307">
    <property type="term" value="P:DNA restriction-modification system"/>
    <property type="evidence" value="ECO:0007669"/>
    <property type="project" value="UniProtKB-KW"/>
</dbReference>
<dbReference type="Gene3D" id="3.90.1570.50">
    <property type="match status" value="1"/>
</dbReference>
<proteinExistence type="predicted"/>
<dbReference type="AlphaFoldDB" id="A0A7G5FFY6"/>
<dbReference type="PANTHER" id="PTHR42927">
    <property type="entry name" value="HELICASE SUPERFAMILY 1 AND 2 DOMAIN-CONTAINING PROTEIN"/>
    <property type="match status" value="1"/>
</dbReference>
<sequence length="1087" mass="118875">MNHTLEHGFETAICQHLATSGWTYVDGARDTGFDPDLALFPGDVLDWLATQYPTEYAKVCPPDLGEVATKAAQHRLLIYLSKLLGKAPQKNHTKGGTIGGLLGVLRDGFSYMSAAHGKATFGPMAGFYPTNPLLTEVTERADANRLRVIRQVHFDTRPGNNETIDLVLLLNGIPVATLELKTDNTQTIEDAIRQYKKDRKPGKTRTLLQPGRCLVHFAVSNTEVQMATALAGDKTFFLPFNQGNGESAGNPPCADGSETSYLWRDVLAPRSLLQILSTYAMWQPSDKGGYLVFPRFHQRRAVENVIRDIEVAGVGQRYLIQHSAGSGKTKTIAWLAHRLARHFSGEIKTFDSIIIISDRQVLDRNLADEIKLLPASAGLVVNVDAKQGAKSPQLSKALREGGHIITCTLQTFPVVKQLLDSDSSLANRRWCVIVDEAHSSQSGSSSSALKELLAQVTGADVADLNEADDSDSPVEARLEETLAAHRSPVEQLIEAKLAAQDQAASAATNITFVAFTATPKPKTMRIFGTYDPETDTWNAFDHYTMAQAIQEGFILDVLTNYTTYSNYIRIADSMSRDEMVNKGEVVGEIVRYAREHPTNIAQKVAVVVNHYRDNVAGLLGGQARAMVVAATRESAFHWCNEMNKYIAKNNWQDEFKTLVAFSGSLDVPAPKKPVRTPEMTDEQFAQLVEDYELDLAQREGRATADGTYTEASFNGLSDTEGAYKDSDSPYRVLIVANKFQTGFNEPRLCAMYVDKKLSGVATVQTLSRLNRTFPGKTDPMVLDFVNDADSILADFQKFYTAATLFGDVEPSALFEVAERIDGAGFYTASDIEAVAVAATGDEVDHEVFRSTISPIVHRWNEGLRQARLSGDEDEVNRHKAFRSDLHTYVKSWEFLSQIVNFQDTTMRKRAILASYVLRNLRLGLSDVIDVSSVDIIGIAVAPKSVSENLGLTDGDGQLEVPTLGGGTAPADSSLGIAFTEAVDEANAILTAAGIPASNKAVRGFVMQVWGTLAPNQSVAKMAAENTASQLEHAPAFEQAVVGALIEVMNESREIQELFLSDDVSLKGLKKVLAGLAHNAVRQEESQR</sequence>
<evidence type="ECO:0000313" key="3">
    <source>
        <dbReference type="Proteomes" id="UP000515570"/>
    </source>
</evidence>
<dbReference type="GO" id="GO:0005524">
    <property type="term" value="F:ATP binding"/>
    <property type="evidence" value="ECO:0007669"/>
    <property type="project" value="UniProtKB-KW"/>
</dbReference>
<keyword evidence="2" id="KW-0540">Nuclease</keyword>
<dbReference type="Gene3D" id="3.40.50.300">
    <property type="entry name" value="P-loop containing nucleotide triphosphate hydrolases"/>
    <property type="match status" value="2"/>
</dbReference>
<keyword evidence="3" id="KW-1185">Reference proteome</keyword>
<dbReference type="InterPro" id="IPR027417">
    <property type="entry name" value="P-loop_NTPase"/>
</dbReference>
<dbReference type="RefSeq" id="WP_182386348.1">
    <property type="nucleotide sequence ID" value="NZ_CP059833.1"/>
</dbReference>
<dbReference type="Pfam" id="PF04313">
    <property type="entry name" value="HSDR_N"/>
    <property type="match status" value="1"/>
</dbReference>
<dbReference type="SMART" id="SM00487">
    <property type="entry name" value="DEXDc"/>
    <property type="match status" value="1"/>
</dbReference>
<dbReference type="EMBL" id="CP059833">
    <property type="protein sequence ID" value="QMV85527.1"/>
    <property type="molecule type" value="Genomic_DNA"/>
</dbReference>
<dbReference type="CDD" id="cd22332">
    <property type="entry name" value="HsdR_N"/>
    <property type="match status" value="1"/>
</dbReference>
<dbReference type="SUPFAM" id="SSF52540">
    <property type="entry name" value="P-loop containing nucleoside triphosphate hydrolases"/>
    <property type="match status" value="1"/>
</dbReference>
<dbReference type="REBASE" id="438635">
    <property type="entry name" value="Csp612ORF1895P"/>
</dbReference>
<name>A0A7G5FFY6_9CORY</name>